<keyword evidence="3" id="KW-0813">Transport</keyword>
<dbReference type="GO" id="GO:0022857">
    <property type="term" value="F:transmembrane transporter activity"/>
    <property type="evidence" value="ECO:0007669"/>
    <property type="project" value="InterPro"/>
</dbReference>
<dbReference type="InterPro" id="IPR036259">
    <property type="entry name" value="MFS_trans_sf"/>
</dbReference>
<evidence type="ECO:0000256" key="7">
    <source>
        <dbReference type="SAM" id="Phobius"/>
    </source>
</evidence>
<gene>
    <name evidence="9" type="ORF">PAMC26577_25920</name>
</gene>
<feature type="transmembrane region" description="Helical" evidence="7">
    <location>
        <begin position="323"/>
        <end position="342"/>
    </location>
</feature>
<dbReference type="InterPro" id="IPR005828">
    <property type="entry name" value="MFS_sugar_transport-like"/>
</dbReference>
<dbReference type="Pfam" id="PF00083">
    <property type="entry name" value="Sugar_tr"/>
    <property type="match status" value="1"/>
</dbReference>
<feature type="domain" description="Major facilitator superfamily (MFS) profile" evidence="8">
    <location>
        <begin position="36"/>
        <end position="462"/>
    </location>
</feature>
<feature type="transmembrane region" description="Helical" evidence="7">
    <location>
        <begin position="169"/>
        <end position="191"/>
    </location>
</feature>
<protein>
    <submittedName>
        <fullName evidence="9">Benzoate MFS transporter BenK</fullName>
    </submittedName>
</protein>
<comment type="caution">
    <text evidence="9">The sequence shown here is derived from an EMBL/GenBank/DDBJ whole genome shotgun (WGS) entry which is preliminary data.</text>
</comment>
<evidence type="ECO:0000256" key="5">
    <source>
        <dbReference type="ARBA" id="ARBA00022989"/>
    </source>
</evidence>
<dbReference type="Gene3D" id="1.20.1250.20">
    <property type="entry name" value="MFS general substrate transporter like domains"/>
    <property type="match status" value="1"/>
</dbReference>
<feature type="transmembrane region" description="Helical" evidence="7">
    <location>
        <begin position="412"/>
        <end position="431"/>
    </location>
</feature>
<sequence>MTDIYADTTIAVADTYAGQVAARLDRLPFTRTLWRLVFLISLGGVFELYDLFMTAYIAPGLVRSGMFSSGSVGFLGINGIGFFVFCTFAGMWLGCMVFGSIADRLGRRSMFTFSLIWYSLATAVMACQTHAAGVDICRFVAAIGVGLEQVTIDTFLTELVPPQGRGKAFAFYQFIEFLIVPVVALLGWLLVPISPFGIDGWRWVAAIASVGAIAAWWLRLGLPESPRWLSLHGHEGEAERIMRDLETKIAREAGMAKLPPAQRSEPVVGDGKFSELFKPPYGKRTLVLSVFNLTQTIAFYGFGAWVPTLLISKGIHVTASLQYAFIIALANPVGPLLGIWIADKMERKWQIVSAGVGIGIFMMFFAKQTDPLWIIVFGVLVTLFNNWISFVFHGFQAEQYPTRIRARAIGFVYSWSRVSAALAGLLIGFFLREGGTMGVALFIGAAMLVMITAVGVFGPRTLNRSLEELSQ</sequence>
<evidence type="ECO:0000256" key="3">
    <source>
        <dbReference type="ARBA" id="ARBA00022448"/>
    </source>
</evidence>
<dbReference type="CDD" id="cd17316">
    <property type="entry name" value="MFS_SV2_like"/>
    <property type="match status" value="1"/>
</dbReference>
<keyword evidence="4 7" id="KW-0812">Transmembrane</keyword>
<reference evidence="9 10" key="1">
    <citation type="submission" date="2017-03" db="EMBL/GenBank/DDBJ databases">
        <title>Genome analysis of strain PAMC 26577.</title>
        <authorList>
            <person name="Oh H.-M."/>
            <person name="Yang J.-A."/>
        </authorList>
    </citation>
    <scope>NUCLEOTIDE SEQUENCE [LARGE SCALE GENOMIC DNA]</scope>
    <source>
        <strain evidence="9 10">PAMC 26577</strain>
    </source>
</reference>
<keyword evidence="5 7" id="KW-1133">Transmembrane helix</keyword>
<evidence type="ECO:0000313" key="10">
    <source>
        <dbReference type="Proteomes" id="UP000195221"/>
    </source>
</evidence>
<dbReference type="AlphaFoldDB" id="A0A242MGR3"/>
<feature type="transmembrane region" description="Helical" evidence="7">
    <location>
        <begin position="203"/>
        <end position="222"/>
    </location>
</feature>
<proteinExistence type="inferred from homology"/>
<accession>A0A242MGR3</accession>
<comment type="subcellular location">
    <subcellularLocation>
        <location evidence="1">Membrane</location>
        <topology evidence="1">Multi-pass membrane protein</topology>
    </subcellularLocation>
</comment>
<dbReference type="EMBL" id="NBTZ01000106">
    <property type="protein sequence ID" value="OTP70492.1"/>
    <property type="molecule type" value="Genomic_DNA"/>
</dbReference>
<evidence type="ECO:0000313" key="9">
    <source>
        <dbReference type="EMBL" id="OTP70492.1"/>
    </source>
</evidence>
<dbReference type="PANTHER" id="PTHR23511">
    <property type="entry name" value="SYNAPTIC VESICLE GLYCOPROTEIN 2"/>
    <property type="match status" value="1"/>
</dbReference>
<evidence type="ECO:0000256" key="4">
    <source>
        <dbReference type="ARBA" id="ARBA00022692"/>
    </source>
</evidence>
<dbReference type="RefSeq" id="WP_075358024.1">
    <property type="nucleotide sequence ID" value="NZ_MSRG01000023.1"/>
</dbReference>
<evidence type="ECO:0000256" key="6">
    <source>
        <dbReference type="ARBA" id="ARBA00023136"/>
    </source>
</evidence>
<evidence type="ECO:0000256" key="1">
    <source>
        <dbReference type="ARBA" id="ARBA00004141"/>
    </source>
</evidence>
<feature type="transmembrane region" description="Helical" evidence="7">
    <location>
        <begin position="77"/>
        <end position="99"/>
    </location>
</feature>
<comment type="similarity">
    <text evidence="2">Belongs to the major facilitator superfamily. Sugar transporter (TC 2.A.1.1) family.</text>
</comment>
<dbReference type="Proteomes" id="UP000195221">
    <property type="component" value="Unassembled WGS sequence"/>
</dbReference>
<feature type="transmembrane region" description="Helical" evidence="7">
    <location>
        <begin position="349"/>
        <end position="366"/>
    </location>
</feature>
<dbReference type="PANTHER" id="PTHR23511:SF34">
    <property type="entry name" value="SYNAPTIC VESICLE GLYCOPROTEIN 2"/>
    <property type="match status" value="1"/>
</dbReference>
<evidence type="ECO:0000256" key="2">
    <source>
        <dbReference type="ARBA" id="ARBA00010992"/>
    </source>
</evidence>
<dbReference type="InterPro" id="IPR020846">
    <property type="entry name" value="MFS_dom"/>
</dbReference>
<dbReference type="PROSITE" id="PS50850">
    <property type="entry name" value="MFS"/>
    <property type="match status" value="1"/>
</dbReference>
<dbReference type="GO" id="GO:0016020">
    <property type="term" value="C:membrane"/>
    <property type="evidence" value="ECO:0007669"/>
    <property type="project" value="UniProtKB-SubCell"/>
</dbReference>
<feature type="transmembrane region" description="Helical" evidence="7">
    <location>
        <begin position="33"/>
        <end position="57"/>
    </location>
</feature>
<feature type="transmembrane region" description="Helical" evidence="7">
    <location>
        <begin position="372"/>
        <end position="392"/>
    </location>
</feature>
<feature type="transmembrane region" description="Helical" evidence="7">
    <location>
        <begin position="437"/>
        <end position="457"/>
    </location>
</feature>
<feature type="transmembrane region" description="Helical" evidence="7">
    <location>
        <begin position="286"/>
        <end position="311"/>
    </location>
</feature>
<name>A0A242MGR3_CABSO</name>
<evidence type="ECO:0000259" key="8">
    <source>
        <dbReference type="PROSITE" id="PS50850"/>
    </source>
</evidence>
<dbReference type="SUPFAM" id="SSF103473">
    <property type="entry name" value="MFS general substrate transporter"/>
    <property type="match status" value="1"/>
</dbReference>
<organism evidence="9 10">
    <name type="scientific">Caballeronia sordidicola</name>
    <name type="common">Burkholderia sordidicola</name>
    <dbReference type="NCBI Taxonomy" id="196367"/>
    <lineage>
        <taxon>Bacteria</taxon>
        <taxon>Pseudomonadati</taxon>
        <taxon>Pseudomonadota</taxon>
        <taxon>Betaproteobacteria</taxon>
        <taxon>Burkholderiales</taxon>
        <taxon>Burkholderiaceae</taxon>
        <taxon>Caballeronia</taxon>
    </lineage>
</organism>
<keyword evidence="6 7" id="KW-0472">Membrane</keyword>